<dbReference type="AlphaFoldDB" id="E7RS18"/>
<evidence type="ECO:0000313" key="4">
    <source>
        <dbReference type="Proteomes" id="UP000005580"/>
    </source>
</evidence>
<reference evidence="3" key="1">
    <citation type="submission" date="2011-01" db="EMBL/GenBank/DDBJ databases">
        <authorList>
            <person name="Muzny D."/>
            <person name="Qin X."/>
            <person name="Buhay C."/>
            <person name="Dugan-Rocha S."/>
            <person name="Ding Y."/>
            <person name="Chen G."/>
            <person name="Hawes A."/>
            <person name="Holder M."/>
            <person name="Jhangiani S."/>
            <person name="Johnson A."/>
            <person name="Khan Z."/>
            <person name="Li Z."/>
            <person name="Liu W."/>
            <person name="Liu X."/>
            <person name="Perez L."/>
            <person name="Shen H."/>
            <person name="Wang Q."/>
            <person name="Watt J."/>
            <person name="Xi L."/>
            <person name="Xin Y."/>
            <person name="Zhou J."/>
            <person name="Deng J."/>
            <person name="Jiang H."/>
            <person name="Liu Y."/>
            <person name="Qu J."/>
            <person name="Song X.-Z."/>
            <person name="Zhang L."/>
            <person name="Villasana D."/>
            <person name="Johnson A."/>
            <person name="Liu J."/>
            <person name="Liyanage D."/>
            <person name="Lorensuhewa L."/>
            <person name="Robinson T."/>
            <person name="Song A."/>
            <person name="Song B.-B."/>
            <person name="Dinh H."/>
            <person name="Thornton R."/>
            <person name="Coyle M."/>
            <person name="Francisco L."/>
            <person name="Jackson L."/>
            <person name="Javaid M."/>
            <person name="Korchina V."/>
            <person name="Kovar C."/>
            <person name="Mata R."/>
            <person name="Mathew T."/>
            <person name="Ngo R."/>
            <person name="Nguyen L."/>
            <person name="Nguyen N."/>
            <person name="Okwuonu G."/>
            <person name="Ongeri F."/>
            <person name="Pham C."/>
            <person name="Simmons D."/>
            <person name="Wilczek-Boney K."/>
            <person name="Hale W."/>
            <person name="Jakkamsetti A."/>
            <person name="Pham P."/>
            <person name="Ruth R."/>
            <person name="San Lucas F."/>
            <person name="Warren J."/>
            <person name="Zhang J."/>
            <person name="Zhao Z."/>
            <person name="Zhou C."/>
            <person name="Zhu D."/>
            <person name="Lee S."/>
            <person name="Bess C."/>
            <person name="Blankenburg K."/>
            <person name="Forbes L."/>
            <person name="Fu Q."/>
            <person name="Gubbala S."/>
            <person name="Hirani K."/>
            <person name="Jayaseelan J.C."/>
            <person name="Lara F."/>
            <person name="Munidasa M."/>
            <person name="Palculict T."/>
            <person name="Patil S."/>
            <person name="Pu L.-L."/>
            <person name="Saada N."/>
            <person name="Tang L."/>
            <person name="Weissenberger G."/>
            <person name="Zhu Y."/>
            <person name="Hemphill L."/>
            <person name="Shang Y."/>
            <person name="Youmans B."/>
            <person name="Ayvaz T."/>
            <person name="Ross M."/>
            <person name="Santibanez J."/>
            <person name="Aqrawi P."/>
            <person name="Gross S."/>
            <person name="Joshi V."/>
            <person name="Fowler G."/>
            <person name="Nazareth L."/>
            <person name="Reid J."/>
            <person name="Worley K."/>
            <person name="Petrosino J."/>
            <person name="Highlander S."/>
            <person name="Gibbs R."/>
        </authorList>
    </citation>
    <scope>NUCLEOTIDE SEQUENCE [LARGE SCALE GENOMIC DNA]</scope>
    <source>
        <strain evidence="3">ATCC 33269</strain>
    </source>
</reference>
<dbReference type="InterPro" id="IPR011990">
    <property type="entry name" value="TPR-like_helical_dom_sf"/>
</dbReference>
<keyword evidence="4" id="KW-1185">Reference proteome</keyword>
<dbReference type="HOGENOM" id="CLU_072309_0_1_10"/>
<evidence type="ECO:0000256" key="2">
    <source>
        <dbReference type="SAM" id="MobiDB-lite"/>
    </source>
</evidence>
<evidence type="ECO:0000313" key="3">
    <source>
        <dbReference type="EMBL" id="EFZ36019.1"/>
    </source>
</evidence>
<comment type="caution">
    <text evidence="3">The sequence shown here is derived from an EMBL/GenBank/DDBJ whole genome shotgun (WGS) entry which is preliminary data.</text>
</comment>
<accession>E7RS18</accession>
<dbReference type="eggNOG" id="COG0457">
    <property type="taxonomic scope" value="Bacteria"/>
</dbReference>
<feature type="compositionally biased region" description="Basic and acidic residues" evidence="2">
    <location>
        <begin position="154"/>
        <end position="187"/>
    </location>
</feature>
<feature type="compositionally biased region" description="Low complexity" evidence="2">
    <location>
        <begin position="215"/>
        <end position="225"/>
    </location>
</feature>
<dbReference type="InterPro" id="IPR019734">
    <property type="entry name" value="TPR_rpt"/>
</dbReference>
<dbReference type="STRING" id="28134.SAMN05444288_1081"/>
<sequence>MIGMMNNFLRYIFVMLVLVLCNNAYSQTDRQSIRSGNRLYRQQNYAKAEVEYRKALGRNPNNVQAMYNLGCALMQQQKDSAAVIQFQNAGKAESGKARKAMIYHNIGVVCQKHQMYSEAIEAYKESLRNNPDDNETRYNLALCKKLSKNQKQNQNKDKDKKNNKNNDKQKQNKDKDKDKQDKNKDKQQQQPKDQMSKDNAEQLLNAAMQEEKATQQRLRQAMQQQRSKRLQKNW</sequence>
<organism evidence="3 4">
    <name type="scientific">Hoylesella oralis ATCC 33269</name>
    <dbReference type="NCBI Taxonomy" id="873533"/>
    <lineage>
        <taxon>Bacteria</taxon>
        <taxon>Pseudomonadati</taxon>
        <taxon>Bacteroidota</taxon>
        <taxon>Bacteroidia</taxon>
        <taxon>Bacteroidales</taxon>
        <taxon>Prevotellaceae</taxon>
        <taxon>Hoylesella</taxon>
    </lineage>
</organism>
<proteinExistence type="predicted"/>
<feature type="region of interest" description="Disordered" evidence="2">
    <location>
        <begin position="146"/>
        <end position="234"/>
    </location>
</feature>
<evidence type="ECO:0000256" key="1">
    <source>
        <dbReference type="PROSITE-ProRule" id="PRU00339"/>
    </source>
</evidence>
<feature type="repeat" description="TPR" evidence="1">
    <location>
        <begin position="100"/>
        <end position="133"/>
    </location>
</feature>
<name>E7RS18_9BACT</name>
<dbReference type="Gene3D" id="1.25.40.10">
    <property type="entry name" value="Tetratricopeptide repeat domain"/>
    <property type="match status" value="2"/>
</dbReference>
<gene>
    <name evidence="3" type="primary">batC</name>
    <name evidence="3" type="ORF">HMPREF0663_12086</name>
</gene>
<dbReference type="Proteomes" id="UP000005580">
    <property type="component" value="Unassembled WGS sequence"/>
</dbReference>
<keyword evidence="1" id="KW-0802">TPR repeat</keyword>
<protein>
    <submittedName>
        <fullName evidence="3">Tetratricopeptide repeat protein</fullName>
    </submittedName>
</protein>
<dbReference type="EMBL" id="AEPE02000006">
    <property type="protein sequence ID" value="EFZ36019.1"/>
    <property type="molecule type" value="Genomic_DNA"/>
</dbReference>
<dbReference type="PROSITE" id="PS50005">
    <property type="entry name" value="TPR"/>
    <property type="match status" value="1"/>
</dbReference>
<dbReference type="SUPFAM" id="SSF48452">
    <property type="entry name" value="TPR-like"/>
    <property type="match status" value="1"/>
</dbReference>
<dbReference type="Pfam" id="PF13432">
    <property type="entry name" value="TPR_16"/>
    <property type="match status" value="1"/>
</dbReference>
<dbReference type="SMART" id="SM00028">
    <property type="entry name" value="TPR"/>
    <property type="match status" value="3"/>
</dbReference>
<dbReference type="Pfam" id="PF00515">
    <property type="entry name" value="TPR_1"/>
    <property type="match status" value="1"/>
</dbReference>